<organism evidence="2 3">
    <name type="scientific">Ilyodon furcidens</name>
    <name type="common">goldbreast splitfin</name>
    <dbReference type="NCBI Taxonomy" id="33524"/>
    <lineage>
        <taxon>Eukaryota</taxon>
        <taxon>Metazoa</taxon>
        <taxon>Chordata</taxon>
        <taxon>Craniata</taxon>
        <taxon>Vertebrata</taxon>
        <taxon>Euteleostomi</taxon>
        <taxon>Actinopterygii</taxon>
        <taxon>Neopterygii</taxon>
        <taxon>Teleostei</taxon>
        <taxon>Neoteleostei</taxon>
        <taxon>Acanthomorphata</taxon>
        <taxon>Ovalentaria</taxon>
        <taxon>Atherinomorphae</taxon>
        <taxon>Cyprinodontiformes</taxon>
        <taxon>Goodeidae</taxon>
        <taxon>Ilyodon</taxon>
    </lineage>
</organism>
<evidence type="ECO:0000313" key="3">
    <source>
        <dbReference type="Proteomes" id="UP001482620"/>
    </source>
</evidence>
<dbReference type="EMBL" id="JAHRIQ010098155">
    <property type="protein sequence ID" value="MEQ2253509.1"/>
    <property type="molecule type" value="Genomic_DNA"/>
</dbReference>
<comment type="caution">
    <text evidence="2">The sequence shown here is derived from an EMBL/GenBank/DDBJ whole genome shotgun (WGS) entry which is preliminary data.</text>
</comment>
<feature type="region of interest" description="Disordered" evidence="1">
    <location>
        <begin position="80"/>
        <end position="119"/>
    </location>
</feature>
<dbReference type="Proteomes" id="UP001482620">
    <property type="component" value="Unassembled WGS sequence"/>
</dbReference>
<feature type="compositionally biased region" description="Low complexity" evidence="1">
    <location>
        <begin position="80"/>
        <end position="92"/>
    </location>
</feature>
<proteinExistence type="predicted"/>
<evidence type="ECO:0000256" key="1">
    <source>
        <dbReference type="SAM" id="MobiDB-lite"/>
    </source>
</evidence>
<sequence>MGDKRVQPRVPSLCFHQGMRDRRIAEIFEVLLPPPDNVPTRGQQLPTPPVNSVGEAVLPPPEAPDGLPELLRGQSFFMASSNSSQAPGSASATAWAKARLASQPPQESHKPTTADGTPA</sequence>
<gene>
    <name evidence="2" type="ORF">ILYODFUR_032905</name>
</gene>
<keyword evidence="3" id="KW-1185">Reference proteome</keyword>
<feature type="region of interest" description="Disordered" evidence="1">
    <location>
        <begin position="34"/>
        <end position="68"/>
    </location>
</feature>
<accession>A0ABV0V8T6</accession>
<reference evidence="2 3" key="1">
    <citation type="submission" date="2021-06" db="EMBL/GenBank/DDBJ databases">
        <authorList>
            <person name="Palmer J.M."/>
        </authorList>
    </citation>
    <scope>NUCLEOTIDE SEQUENCE [LARGE SCALE GENOMIC DNA]</scope>
    <source>
        <strain evidence="3">if_2019</strain>
        <tissue evidence="2">Muscle</tissue>
    </source>
</reference>
<name>A0ABV0V8T6_9TELE</name>
<protein>
    <submittedName>
        <fullName evidence="2">Uncharacterized protein</fullName>
    </submittedName>
</protein>
<evidence type="ECO:0000313" key="2">
    <source>
        <dbReference type="EMBL" id="MEQ2253509.1"/>
    </source>
</evidence>